<feature type="domain" description="Peptidase S1" evidence="12">
    <location>
        <begin position="30"/>
        <end position="270"/>
    </location>
</feature>
<dbReference type="InterPro" id="IPR018114">
    <property type="entry name" value="TRYPSIN_HIS"/>
</dbReference>
<dbReference type="FunFam" id="2.40.10.10:FF:000146">
    <property type="entry name" value="Serine protease 53"/>
    <property type="match status" value="1"/>
</dbReference>
<evidence type="ECO:0000313" key="13">
    <source>
        <dbReference type="Proteomes" id="UP000515160"/>
    </source>
</evidence>
<dbReference type="PRINTS" id="PR00722">
    <property type="entry name" value="CHYMOTRYPSIN"/>
</dbReference>
<evidence type="ECO:0000259" key="12">
    <source>
        <dbReference type="PROSITE" id="PS50240"/>
    </source>
</evidence>
<feature type="chain" id="PRO_5038810667" evidence="11">
    <location>
        <begin position="25"/>
        <end position="273"/>
    </location>
</feature>
<evidence type="ECO:0000313" key="14">
    <source>
        <dbReference type="RefSeq" id="XP_051862126.1"/>
    </source>
</evidence>
<sequence>MALLKWQIIFLTFLLYHLNDEVASEPIKRIVNGSNAVAKQFPYQTFLYTFKNYEWYATCGGVIISSRAVLTAAHCIADNAVAFIIFIGAVNLTDSLEPGQQRVIVKRSYVVVHPEWDEFQLINDIALIKLPVEVHFNEYVQPAKLPNPKHLYENEMGVVSGWGNTESSNTGSAILKYYVVGVLPLDECATQLKELTRTPSIVPQSYICLKPSDSSPCNGDSGGPLAIKNPDGHSTLLGLASFVIGPCETNRPSVYTRVSSYLSWIKNHTEISG</sequence>
<organism evidence="13 14">
    <name type="scientific">Drosophila albomicans</name>
    <name type="common">Fruit fly</name>
    <dbReference type="NCBI Taxonomy" id="7291"/>
    <lineage>
        <taxon>Eukaryota</taxon>
        <taxon>Metazoa</taxon>
        <taxon>Ecdysozoa</taxon>
        <taxon>Arthropoda</taxon>
        <taxon>Hexapoda</taxon>
        <taxon>Insecta</taxon>
        <taxon>Pterygota</taxon>
        <taxon>Neoptera</taxon>
        <taxon>Endopterygota</taxon>
        <taxon>Diptera</taxon>
        <taxon>Brachycera</taxon>
        <taxon>Muscomorpha</taxon>
        <taxon>Ephydroidea</taxon>
        <taxon>Drosophilidae</taxon>
        <taxon>Drosophila</taxon>
    </lineage>
</organism>
<dbReference type="PROSITE" id="PS00134">
    <property type="entry name" value="TRYPSIN_HIS"/>
    <property type="match status" value="1"/>
</dbReference>
<feature type="signal peptide" evidence="11">
    <location>
        <begin position="1"/>
        <end position="24"/>
    </location>
</feature>
<protein>
    <submittedName>
        <fullName evidence="14">Collagenase-like isoform X3</fullName>
    </submittedName>
</protein>
<evidence type="ECO:0000256" key="2">
    <source>
        <dbReference type="ARBA" id="ARBA00022525"/>
    </source>
</evidence>
<keyword evidence="7" id="KW-0865">Zymogen</keyword>
<evidence type="ECO:0000256" key="11">
    <source>
        <dbReference type="SAM" id="SignalP"/>
    </source>
</evidence>
<dbReference type="InterPro" id="IPR043504">
    <property type="entry name" value="Peptidase_S1_PA_chymotrypsin"/>
</dbReference>
<dbReference type="AlphaFoldDB" id="A0A9C6SYS9"/>
<dbReference type="GeneID" id="117572233"/>
<dbReference type="SMART" id="SM00020">
    <property type="entry name" value="Tryp_SPc"/>
    <property type="match status" value="1"/>
</dbReference>
<dbReference type="InterPro" id="IPR001254">
    <property type="entry name" value="Trypsin_dom"/>
</dbReference>
<accession>A0A9C6SYS9</accession>
<keyword evidence="2" id="KW-0964">Secreted</keyword>
<dbReference type="OrthoDB" id="5565075at2759"/>
<dbReference type="InterPro" id="IPR001314">
    <property type="entry name" value="Peptidase_S1A"/>
</dbReference>
<dbReference type="GO" id="GO:0004252">
    <property type="term" value="F:serine-type endopeptidase activity"/>
    <property type="evidence" value="ECO:0007669"/>
    <property type="project" value="InterPro"/>
</dbReference>
<keyword evidence="13" id="KW-1185">Reference proteome</keyword>
<dbReference type="InterPro" id="IPR009003">
    <property type="entry name" value="Peptidase_S1_PA"/>
</dbReference>
<gene>
    <name evidence="14" type="primary">LOC117572233</name>
</gene>
<dbReference type="CDD" id="cd00190">
    <property type="entry name" value="Tryp_SPc"/>
    <property type="match status" value="1"/>
</dbReference>
<evidence type="ECO:0000256" key="1">
    <source>
        <dbReference type="ARBA" id="ARBA00004613"/>
    </source>
</evidence>
<evidence type="ECO:0000256" key="3">
    <source>
        <dbReference type="ARBA" id="ARBA00022670"/>
    </source>
</evidence>
<dbReference type="Gene3D" id="2.40.10.10">
    <property type="entry name" value="Trypsin-like serine proteases"/>
    <property type="match status" value="1"/>
</dbReference>
<dbReference type="GO" id="GO:0005576">
    <property type="term" value="C:extracellular region"/>
    <property type="evidence" value="ECO:0007669"/>
    <property type="project" value="UniProtKB-SubCell"/>
</dbReference>
<name>A0A9C6SYS9_DROAB</name>
<evidence type="ECO:0000256" key="10">
    <source>
        <dbReference type="RuleBase" id="RU363034"/>
    </source>
</evidence>
<dbReference type="RefSeq" id="XP_051862126.1">
    <property type="nucleotide sequence ID" value="XM_052006166.1"/>
</dbReference>
<evidence type="ECO:0000256" key="5">
    <source>
        <dbReference type="ARBA" id="ARBA00022801"/>
    </source>
</evidence>
<dbReference type="GO" id="GO:0006508">
    <property type="term" value="P:proteolysis"/>
    <property type="evidence" value="ECO:0007669"/>
    <property type="project" value="UniProtKB-KW"/>
</dbReference>
<proteinExistence type="inferred from homology"/>
<dbReference type="Proteomes" id="UP000515160">
    <property type="component" value="Chromosome 3"/>
</dbReference>
<evidence type="ECO:0000256" key="6">
    <source>
        <dbReference type="ARBA" id="ARBA00022825"/>
    </source>
</evidence>
<comment type="subcellular location">
    <subcellularLocation>
        <location evidence="1">Secreted</location>
    </subcellularLocation>
</comment>
<dbReference type="Pfam" id="PF00089">
    <property type="entry name" value="Trypsin"/>
    <property type="match status" value="1"/>
</dbReference>
<evidence type="ECO:0000256" key="9">
    <source>
        <dbReference type="ARBA" id="ARBA00024195"/>
    </source>
</evidence>
<keyword evidence="3 10" id="KW-0645">Protease</keyword>
<reference evidence="14" key="1">
    <citation type="submission" date="2025-08" db="UniProtKB">
        <authorList>
            <consortium name="RefSeq"/>
        </authorList>
    </citation>
    <scope>IDENTIFICATION</scope>
    <source>
        <strain evidence="14">15112-1751.03</strain>
        <tissue evidence="14">Whole Adult</tissue>
    </source>
</reference>
<keyword evidence="8" id="KW-1015">Disulfide bond</keyword>
<evidence type="ECO:0000256" key="4">
    <source>
        <dbReference type="ARBA" id="ARBA00022729"/>
    </source>
</evidence>
<keyword evidence="6 10" id="KW-0720">Serine protease</keyword>
<comment type="similarity">
    <text evidence="9">Belongs to the peptidase S1 family. CLIP subfamily.</text>
</comment>
<dbReference type="PANTHER" id="PTHR24256">
    <property type="entry name" value="TRYPTASE-RELATED"/>
    <property type="match status" value="1"/>
</dbReference>
<keyword evidence="4 11" id="KW-0732">Signal</keyword>
<dbReference type="SUPFAM" id="SSF50494">
    <property type="entry name" value="Trypsin-like serine proteases"/>
    <property type="match status" value="1"/>
</dbReference>
<evidence type="ECO:0000256" key="7">
    <source>
        <dbReference type="ARBA" id="ARBA00023145"/>
    </source>
</evidence>
<dbReference type="PROSITE" id="PS50240">
    <property type="entry name" value="TRYPSIN_DOM"/>
    <property type="match status" value="1"/>
</dbReference>
<evidence type="ECO:0000256" key="8">
    <source>
        <dbReference type="ARBA" id="ARBA00023157"/>
    </source>
</evidence>
<dbReference type="InterPro" id="IPR033116">
    <property type="entry name" value="TRYPSIN_SER"/>
</dbReference>
<dbReference type="InterPro" id="IPR051487">
    <property type="entry name" value="Ser/Thr_Proteases_Immune/Dev"/>
</dbReference>
<keyword evidence="5 10" id="KW-0378">Hydrolase</keyword>
<dbReference type="PROSITE" id="PS00135">
    <property type="entry name" value="TRYPSIN_SER"/>
    <property type="match status" value="1"/>
</dbReference>